<feature type="compositionally biased region" description="Basic and acidic residues" evidence="1">
    <location>
        <begin position="56"/>
        <end position="66"/>
    </location>
</feature>
<organism evidence="2 3">
    <name type="scientific">Brevundimonas phage vB_BpoS-Kikimora</name>
    <dbReference type="NCBI Taxonomy" id="2948601"/>
    <lineage>
        <taxon>Viruses</taxon>
        <taxon>Duplodnaviria</taxon>
        <taxon>Heunggongvirae</taxon>
        <taxon>Uroviricota</taxon>
        <taxon>Caudoviricetes</taxon>
        <taxon>Jeanschmidtviridae</taxon>
        <taxon>Kikimoravirus</taxon>
        <taxon>Kikimoravirus kikimora</taxon>
    </lineage>
</organism>
<feature type="compositionally biased region" description="Basic and acidic residues" evidence="1">
    <location>
        <begin position="139"/>
        <end position="151"/>
    </location>
</feature>
<dbReference type="EMBL" id="ON529857">
    <property type="protein sequence ID" value="USN15629.1"/>
    <property type="molecule type" value="Genomic_DNA"/>
</dbReference>
<feature type="region of interest" description="Disordered" evidence="1">
    <location>
        <begin position="47"/>
        <end position="74"/>
    </location>
</feature>
<name>A0A9E7MSG5_9CAUD</name>
<protein>
    <submittedName>
        <fullName evidence="2">Uncharacterized protein</fullName>
    </submittedName>
</protein>
<dbReference type="Proteomes" id="UP001056576">
    <property type="component" value="Segment"/>
</dbReference>
<reference evidence="2 3" key="1">
    <citation type="submission" date="2022-05" db="EMBL/GenBank/DDBJ databases">
        <authorList>
            <person name="Friedrich I."/>
            <person name="Poehlein A."/>
            <person name="Schneider D."/>
            <person name="Hertel R."/>
            <person name="Daniel R."/>
        </authorList>
    </citation>
    <scope>NUCLEOTIDE SEQUENCE [LARGE SCALE GENOMIC DNA]</scope>
</reference>
<accession>A0A9E7MSG5</accession>
<keyword evidence="3" id="KW-1185">Reference proteome</keyword>
<proteinExistence type="predicted"/>
<evidence type="ECO:0000313" key="2">
    <source>
        <dbReference type="EMBL" id="USN15629.1"/>
    </source>
</evidence>
<gene>
    <name evidence="2" type="ORF">KIKIMORA_05110</name>
</gene>
<evidence type="ECO:0000256" key="1">
    <source>
        <dbReference type="SAM" id="MobiDB-lite"/>
    </source>
</evidence>
<feature type="region of interest" description="Disordered" evidence="1">
    <location>
        <begin position="116"/>
        <end position="202"/>
    </location>
</feature>
<sequence>MTRTALTLTNRYLRMRRRCCLNSGPGPPGGAAPIRCECVAGGLASSGPRPLGAKPNRVESSRRRIETTSSQVWHQRNETRARQIGLASNFAPVESRGRQVALKRARVESIGRQVARPGVEAGGRQVDPARRNPLASSRGVEDAERGSDARRRPARRTARRPAPGQYTPSTPHRDPDRRRCQARGHRRAIVQVRNGRDGAQSG</sequence>
<evidence type="ECO:0000313" key="3">
    <source>
        <dbReference type="Proteomes" id="UP001056576"/>
    </source>
</evidence>